<name>A0ACD6AIL8_AVESA</name>
<organism evidence="1 2">
    <name type="scientific">Avena sativa</name>
    <name type="common">Oat</name>
    <dbReference type="NCBI Taxonomy" id="4498"/>
    <lineage>
        <taxon>Eukaryota</taxon>
        <taxon>Viridiplantae</taxon>
        <taxon>Streptophyta</taxon>
        <taxon>Embryophyta</taxon>
        <taxon>Tracheophyta</taxon>
        <taxon>Spermatophyta</taxon>
        <taxon>Magnoliopsida</taxon>
        <taxon>Liliopsida</taxon>
        <taxon>Poales</taxon>
        <taxon>Poaceae</taxon>
        <taxon>BOP clade</taxon>
        <taxon>Pooideae</taxon>
        <taxon>Poodae</taxon>
        <taxon>Poeae</taxon>
        <taxon>Poeae Chloroplast Group 1 (Aveneae type)</taxon>
        <taxon>Aveninae</taxon>
        <taxon>Avena</taxon>
    </lineage>
</organism>
<protein>
    <submittedName>
        <fullName evidence="1">Uncharacterized protein</fullName>
    </submittedName>
</protein>
<sequence>MIKLERATSYNTDSLLTDKKHLKVLYLDCTKRTDEPNSEEDVRNIEKVFEQLIPPQNLEDLGISRFFGRRFPTWLGTTHLASVKYLNLVDCNSCVHLPPIGQLPNVRYLRIDGAAAVTKIGAEFVGCRGANPRSSDVVVAFPKLEMLIIEDMPNWEEWSFVVEKDAAAAVAMEGGEDGSAEIRKEKAPSLRIQLLPHLKRLELIGCPRLRALPRQLGLVATSLETLHLREASSLKVVEDLPFISVRLSIQGCGGLERVSNLPQVRDLRVTCCPDLRCVEGLGSLQQLWLDVDMHEISTMWVPGLQEQHRNLHGEDVDVYTWPRG</sequence>
<dbReference type="Proteomes" id="UP001732700">
    <property type="component" value="Unassembled WGS sequence"/>
</dbReference>
<proteinExistence type="predicted"/>
<evidence type="ECO:0000313" key="1">
    <source>
        <dbReference type="EnsemblPlants" id="AVESA.00010b.r2.UnG1419520.1.CDS.1"/>
    </source>
</evidence>
<dbReference type="EnsemblPlants" id="AVESA.00010b.r2.UnG1419520.1">
    <property type="protein sequence ID" value="AVESA.00010b.r2.UnG1419520.1.CDS.1"/>
    <property type="gene ID" value="AVESA.00010b.r2.UnG1419520"/>
</dbReference>
<reference evidence="1" key="1">
    <citation type="submission" date="2025-09" db="UniProtKB">
        <authorList>
            <consortium name="EnsemblPlants"/>
        </authorList>
    </citation>
    <scope>IDENTIFICATION</scope>
</reference>
<evidence type="ECO:0000313" key="2">
    <source>
        <dbReference type="Proteomes" id="UP001732700"/>
    </source>
</evidence>
<keyword evidence="2" id="KW-1185">Reference proteome</keyword>
<accession>A0ACD6AIL8</accession>